<sequence>MASKMVGVLFLVLLLALTQSDAQVLPTPCCNAKCCGFDCCGPWKPPVAAVAPASPLSAAPEAGPAAWPVSQRVPRKVFPGN</sequence>
<keyword evidence="3" id="KW-1185">Reference proteome</keyword>
<evidence type="ECO:0000313" key="2">
    <source>
        <dbReference type="EnsemblPlants" id="HORVU.MOREX.r3.6HG0549210.1.CDS1"/>
    </source>
</evidence>
<dbReference type="AlphaFoldDB" id="A0A8I6YPQ0"/>
<feature type="chain" id="PRO_5035178242" evidence="1">
    <location>
        <begin position="23"/>
        <end position="81"/>
    </location>
</feature>
<accession>A0A8I6YPQ0</accession>
<dbReference type="EnsemblPlants" id="HORVU.MOREX.r3.6HG0549210.1">
    <property type="protein sequence ID" value="HORVU.MOREX.r3.6HG0549210.1.CDS1"/>
    <property type="gene ID" value="HORVU.MOREX.r3.6HG0549210"/>
</dbReference>
<organism evidence="2 3">
    <name type="scientific">Hordeum vulgare subsp. vulgare</name>
    <name type="common">Domesticated barley</name>
    <dbReference type="NCBI Taxonomy" id="112509"/>
    <lineage>
        <taxon>Eukaryota</taxon>
        <taxon>Viridiplantae</taxon>
        <taxon>Streptophyta</taxon>
        <taxon>Embryophyta</taxon>
        <taxon>Tracheophyta</taxon>
        <taxon>Spermatophyta</taxon>
        <taxon>Magnoliopsida</taxon>
        <taxon>Liliopsida</taxon>
        <taxon>Poales</taxon>
        <taxon>Poaceae</taxon>
        <taxon>BOP clade</taxon>
        <taxon>Pooideae</taxon>
        <taxon>Triticodae</taxon>
        <taxon>Triticeae</taxon>
        <taxon>Hordeinae</taxon>
        <taxon>Hordeum</taxon>
    </lineage>
</organism>
<proteinExistence type="predicted"/>
<evidence type="ECO:0000256" key="1">
    <source>
        <dbReference type="SAM" id="SignalP"/>
    </source>
</evidence>
<reference evidence="3" key="1">
    <citation type="journal article" date="2012" name="Nature">
        <title>A physical, genetic and functional sequence assembly of the barley genome.</title>
        <authorList>
            <consortium name="The International Barley Genome Sequencing Consortium"/>
            <person name="Mayer K.F."/>
            <person name="Waugh R."/>
            <person name="Brown J.W."/>
            <person name="Schulman A."/>
            <person name="Langridge P."/>
            <person name="Platzer M."/>
            <person name="Fincher G.B."/>
            <person name="Muehlbauer G.J."/>
            <person name="Sato K."/>
            <person name="Close T.J."/>
            <person name="Wise R.P."/>
            <person name="Stein N."/>
        </authorList>
    </citation>
    <scope>NUCLEOTIDE SEQUENCE [LARGE SCALE GENOMIC DNA]</scope>
    <source>
        <strain evidence="3">cv. Morex</strain>
    </source>
</reference>
<reference evidence="2" key="2">
    <citation type="submission" date="2020-10" db="EMBL/GenBank/DDBJ databases">
        <authorList>
            <person name="Scholz U."/>
            <person name="Mascher M."/>
            <person name="Fiebig A."/>
        </authorList>
    </citation>
    <scope>NUCLEOTIDE SEQUENCE [LARGE SCALE GENOMIC DNA]</scope>
    <source>
        <strain evidence="2">cv. Morex</strain>
    </source>
</reference>
<keyword evidence="1" id="KW-0732">Signal</keyword>
<reference evidence="2" key="3">
    <citation type="submission" date="2022-01" db="UniProtKB">
        <authorList>
            <consortium name="EnsemblPlants"/>
        </authorList>
    </citation>
    <scope>IDENTIFICATION</scope>
    <source>
        <strain evidence="2">subsp. vulgare</strain>
    </source>
</reference>
<dbReference type="Gramene" id="HORVU.MOREX.r3.6HG0549210.1">
    <property type="protein sequence ID" value="HORVU.MOREX.r3.6HG0549210.1.CDS1"/>
    <property type="gene ID" value="HORVU.MOREX.r3.6HG0549210"/>
</dbReference>
<dbReference type="Proteomes" id="UP000011116">
    <property type="component" value="Chromosome 6H"/>
</dbReference>
<feature type="signal peptide" evidence="1">
    <location>
        <begin position="1"/>
        <end position="22"/>
    </location>
</feature>
<evidence type="ECO:0000313" key="3">
    <source>
        <dbReference type="Proteomes" id="UP000011116"/>
    </source>
</evidence>
<name>A0A8I6YPQ0_HORVV</name>
<protein>
    <submittedName>
        <fullName evidence="2">Uncharacterized protein</fullName>
    </submittedName>
</protein>